<accession>A0AAQ3RI73</accession>
<dbReference type="AlphaFoldDB" id="A0AAQ3RI73"/>
<sequence>MALHISSSCFAVMCHSRVHRIRATAAASEGSSTLNTVTEEKMNLGKSDLKVTRLGIGAWSWGDTTYWNDLEWNGALGWRLTEEEVAELRSLASEIKPVIGFPVENL</sequence>
<proteinExistence type="predicted"/>
<reference evidence="1 2" key="1">
    <citation type="journal article" date="2023" name="Life. Sci Alliance">
        <title>Evolutionary insights into 3D genome organization and epigenetic landscape of Vigna mungo.</title>
        <authorList>
            <person name="Junaid A."/>
            <person name="Singh B."/>
            <person name="Bhatia S."/>
        </authorList>
    </citation>
    <scope>NUCLEOTIDE SEQUENCE [LARGE SCALE GENOMIC DNA]</scope>
    <source>
        <strain evidence="1">Urdbean</strain>
    </source>
</reference>
<organism evidence="1 2">
    <name type="scientific">Vigna mungo</name>
    <name type="common">Black gram</name>
    <name type="synonym">Phaseolus mungo</name>
    <dbReference type="NCBI Taxonomy" id="3915"/>
    <lineage>
        <taxon>Eukaryota</taxon>
        <taxon>Viridiplantae</taxon>
        <taxon>Streptophyta</taxon>
        <taxon>Embryophyta</taxon>
        <taxon>Tracheophyta</taxon>
        <taxon>Spermatophyta</taxon>
        <taxon>Magnoliopsida</taxon>
        <taxon>eudicotyledons</taxon>
        <taxon>Gunneridae</taxon>
        <taxon>Pentapetalae</taxon>
        <taxon>rosids</taxon>
        <taxon>fabids</taxon>
        <taxon>Fabales</taxon>
        <taxon>Fabaceae</taxon>
        <taxon>Papilionoideae</taxon>
        <taxon>50 kb inversion clade</taxon>
        <taxon>NPAAA clade</taxon>
        <taxon>indigoferoid/millettioid clade</taxon>
        <taxon>Phaseoleae</taxon>
        <taxon>Vigna</taxon>
    </lineage>
</organism>
<gene>
    <name evidence="1" type="ORF">V8G54_031753</name>
</gene>
<dbReference type="EMBL" id="CP144691">
    <property type="protein sequence ID" value="WVY92665.1"/>
    <property type="molecule type" value="Genomic_DNA"/>
</dbReference>
<evidence type="ECO:0008006" key="3">
    <source>
        <dbReference type="Google" id="ProtNLM"/>
    </source>
</evidence>
<name>A0AAQ3RI73_VIGMU</name>
<evidence type="ECO:0000313" key="1">
    <source>
        <dbReference type="EMBL" id="WVY92665.1"/>
    </source>
</evidence>
<protein>
    <recommendedName>
        <fullName evidence="3">NADP-dependent oxidoreductase domain-containing protein</fullName>
    </recommendedName>
</protein>
<evidence type="ECO:0000313" key="2">
    <source>
        <dbReference type="Proteomes" id="UP001374535"/>
    </source>
</evidence>
<keyword evidence="2" id="KW-1185">Reference proteome</keyword>
<dbReference type="Proteomes" id="UP001374535">
    <property type="component" value="Chromosome 10"/>
</dbReference>